<name>A0ACC6UWC9_STRAO</name>
<dbReference type="Proteomes" id="UP001565447">
    <property type="component" value="Unassembled WGS sequence"/>
</dbReference>
<accession>A0ACC6UWC9</accession>
<gene>
    <name evidence="1" type="ORF">RKD21_006081</name>
</gene>
<sequence>MADSSTVYVSNSTLASGWATFLSVRGAGVVGAGGVGRGLGGRAEEVGQPGQVERPAQILAGHGLGGGPVGARQLLVLVVPARGGAGCGVVAGARETVLEPEGRPDHRAQAHGQGRLTPGVGLLLGGAPHHRGRRPRGCGRGSLRVLRDTGFVRVARVARVARGGSRAAAGAQGTHDHAHTQRRPQQEHRADDRRHPSLAVDESHVEDAYAEHRPDEDEQRLADPEGEETDEVTEHPVITSGARSGRL</sequence>
<protein>
    <submittedName>
        <fullName evidence="1">Uncharacterized protein</fullName>
    </submittedName>
</protein>
<organism evidence="1 2">
    <name type="scientific">Streptomyces albogriseolus</name>
    <dbReference type="NCBI Taxonomy" id="1887"/>
    <lineage>
        <taxon>Bacteria</taxon>
        <taxon>Bacillati</taxon>
        <taxon>Actinomycetota</taxon>
        <taxon>Actinomycetes</taxon>
        <taxon>Kitasatosporales</taxon>
        <taxon>Streptomycetaceae</taxon>
        <taxon>Streptomyces</taxon>
        <taxon>Streptomyces albogriseolus group</taxon>
    </lineage>
</organism>
<keyword evidence="2" id="KW-1185">Reference proteome</keyword>
<comment type="caution">
    <text evidence="1">The sequence shown here is derived from an EMBL/GenBank/DDBJ whole genome shotgun (WGS) entry which is preliminary data.</text>
</comment>
<dbReference type="EMBL" id="JBGCBD010000002">
    <property type="protein sequence ID" value="MEY9815824.1"/>
    <property type="molecule type" value="Genomic_DNA"/>
</dbReference>
<proteinExistence type="predicted"/>
<evidence type="ECO:0000313" key="1">
    <source>
        <dbReference type="EMBL" id="MEY9815824.1"/>
    </source>
</evidence>
<reference evidence="1" key="1">
    <citation type="submission" date="2024-07" db="EMBL/GenBank/DDBJ databases">
        <title>Genome sequencing of plant associated microbes to promote plant fitness in Sorghum bicolor and Oryza sativa.</title>
        <authorList>
            <person name="Coleman-Derr D."/>
        </authorList>
    </citation>
    <scope>NUCLEOTIDE SEQUENCE</scope>
    <source>
        <strain evidence="1">SAI-173</strain>
    </source>
</reference>
<evidence type="ECO:0000313" key="2">
    <source>
        <dbReference type="Proteomes" id="UP001565447"/>
    </source>
</evidence>